<dbReference type="EMBL" id="BAABCJ010000001">
    <property type="protein sequence ID" value="GAA3694823.1"/>
    <property type="molecule type" value="Genomic_DNA"/>
</dbReference>
<evidence type="ECO:0000313" key="2">
    <source>
        <dbReference type="EMBL" id="GAA3694823.1"/>
    </source>
</evidence>
<evidence type="ECO:0000259" key="1">
    <source>
        <dbReference type="Pfam" id="PF20114"/>
    </source>
</evidence>
<dbReference type="InterPro" id="IPR045443">
    <property type="entry name" value="DUF6504"/>
</dbReference>
<accession>A0ABP7CU23</accession>
<evidence type="ECO:0000313" key="3">
    <source>
        <dbReference type="Proteomes" id="UP001501536"/>
    </source>
</evidence>
<sequence length="104" mass="12227">MGLFTQSLDVVLAEDGALSALTWRGQRYDVLEEPVLWYERRKWWEEEQRAERGRGRGLVDHEIWRVQARGARDGDLRTFDLSHHVASGRWRMIRLHGAVREEAA</sequence>
<organism evidence="2 3">
    <name type="scientific">Zhihengliuella alba</name>
    <dbReference type="NCBI Taxonomy" id="547018"/>
    <lineage>
        <taxon>Bacteria</taxon>
        <taxon>Bacillati</taxon>
        <taxon>Actinomycetota</taxon>
        <taxon>Actinomycetes</taxon>
        <taxon>Micrococcales</taxon>
        <taxon>Micrococcaceae</taxon>
        <taxon>Zhihengliuella</taxon>
    </lineage>
</organism>
<gene>
    <name evidence="2" type="ORF">GCM10022377_04470</name>
</gene>
<dbReference type="Pfam" id="PF20114">
    <property type="entry name" value="DUF6504"/>
    <property type="match status" value="1"/>
</dbReference>
<name>A0ABP7CU23_9MICC</name>
<feature type="domain" description="DUF6504" evidence="1">
    <location>
        <begin position="14"/>
        <end position="94"/>
    </location>
</feature>
<dbReference type="Proteomes" id="UP001501536">
    <property type="component" value="Unassembled WGS sequence"/>
</dbReference>
<keyword evidence="3" id="KW-1185">Reference proteome</keyword>
<dbReference type="RefSeq" id="WP_344879329.1">
    <property type="nucleotide sequence ID" value="NZ_BAABCJ010000001.1"/>
</dbReference>
<reference evidence="3" key="1">
    <citation type="journal article" date="2019" name="Int. J. Syst. Evol. Microbiol.">
        <title>The Global Catalogue of Microorganisms (GCM) 10K type strain sequencing project: providing services to taxonomists for standard genome sequencing and annotation.</title>
        <authorList>
            <consortium name="The Broad Institute Genomics Platform"/>
            <consortium name="The Broad Institute Genome Sequencing Center for Infectious Disease"/>
            <person name="Wu L."/>
            <person name="Ma J."/>
        </authorList>
    </citation>
    <scope>NUCLEOTIDE SEQUENCE [LARGE SCALE GENOMIC DNA]</scope>
    <source>
        <strain evidence="3">JCM 16961</strain>
    </source>
</reference>
<comment type="caution">
    <text evidence="2">The sequence shown here is derived from an EMBL/GenBank/DDBJ whole genome shotgun (WGS) entry which is preliminary data.</text>
</comment>
<protein>
    <recommendedName>
        <fullName evidence="1">DUF6504 domain-containing protein</fullName>
    </recommendedName>
</protein>
<proteinExistence type="predicted"/>